<name>A0A8H3EX01_9LECA</name>
<feature type="compositionally biased region" description="Polar residues" evidence="1">
    <location>
        <begin position="1"/>
        <end position="13"/>
    </location>
</feature>
<evidence type="ECO:0000313" key="3">
    <source>
        <dbReference type="Proteomes" id="UP000664534"/>
    </source>
</evidence>
<dbReference type="EMBL" id="CAJPDT010000011">
    <property type="protein sequence ID" value="CAF9912959.1"/>
    <property type="molecule type" value="Genomic_DNA"/>
</dbReference>
<feature type="compositionally biased region" description="Basic and acidic residues" evidence="1">
    <location>
        <begin position="89"/>
        <end position="99"/>
    </location>
</feature>
<evidence type="ECO:0000313" key="2">
    <source>
        <dbReference type="EMBL" id="CAF9912959.1"/>
    </source>
</evidence>
<protein>
    <submittedName>
        <fullName evidence="2">Uncharacterized protein</fullName>
    </submittedName>
</protein>
<gene>
    <name evidence="2" type="ORF">IMSHALPRED_000857</name>
</gene>
<feature type="region of interest" description="Disordered" evidence="1">
    <location>
        <begin position="89"/>
        <end position="115"/>
    </location>
</feature>
<proteinExistence type="predicted"/>
<feature type="compositionally biased region" description="Basic and acidic residues" evidence="1">
    <location>
        <begin position="23"/>
        <end position="33"/>
    </location>
</feature>
<evidence type="ECO:0000256" key="1">
    <source>
        <dbReference type="SAM" id="MobiDB-lite"/>
    </source>
</evidence>
<feature type="compositionally biased region" description="Low complexity" evidence="1">
    <location>
        <begin position="34"/>
        <end position="52"/>
    </location>
</feature>
<organism evidence="2 3">
    <name type="scientific">Imshaugia aleurites</name>
    <dbReference type="NCBI Taxonomy" id="172621"/>
    <lineage>
        <taxon>Eukaryota</taxon>
        <taxon>Fungi</taxon>
        <taxon>Dikarya</taxon>
        <taxon>Ascomycota</taxon>
        <taxon>Pezizomycotina</taxon>
        <taxon>Lecanoromycetes</taxon>
        <taxon>OSLEUM clade</taxon>
        <taxon>Lecanoromycetidae</taxon>
        <taxon>Lecanorales</taxon>
        <taxon>Lecanorineae</taxon>
        <taxon>Parmeliaceae</taxon>
        <taxon>Imshaugia</taxon>
    </lineage>
</organism>
<keyword evidence="3" id="KW-1185">Reference proteome</keyword>
<sequence length="115" mass="12480">MSVPQEKSTNNVHQHLLADLDEAAVKAKMHEASPGKPAAKSAASPPAAKSPSVLNQEDKDQATLQHAQAAYDREKAALEREIKRLERQVAQAKKEEQERTGGVLEGLRAHYGPHG</sequence>
<feature type="region of interest" description="Disordered" evidence="1">
    <location>
        <begin position="1"/>
        <end position="73"/>
    </location>
</feature>
<reference evidence="2" key="1">
    <citation type="submission" date="2021-03" db="EMBL/GenBank/DDBJ databases">
        <authorList>
            <person name="Tagirdzhanova G."/>
        </authorList>
    </citation>
    <scope>NUCLEOTIDE SEQUENCE</scope>
</reference>
<comment type="caution">
    <text evidence="2">The sequence shown here is derived from an EMBL/GenBank/DDBJ whole genome shotgun (WGS) entry which is preliminary data.</text>
</comment>
<accession>A0A8H3EX01</accession>
<dbReference type="AlphaFoldDB" id="A0A8H3EX01"/>
<dbReference type="Proteomes" id="UP000664534">
    <property type="component" value="Unassembled WGS sequence"/>
</dbReference>